<dbReference type="Proteomes" id="UP000567922">
    <property type="component" value="Unassembled WGS sequence"/>
</dbReference>
<accession>A0A839RHU4</accession>
<comment type="caution">
    <text evidence="2">The sequence shown here is derived from an EMBL/GenBank/DDBJ whole genome shotgun (WGS) entry which is preliminary data.</text>
</comment>
<protein>
    <submittedName>
        <fullName evidence="2">Spy/CpxP family protein refolding chaperone</fullName>
    </submittedName>
</protein>
<gene>
    <name evidence="2" type="ORF">FHU29_000170</name>
</gene>
<evidence type="ECO:0000313" key="3">
    <source>
        <dbReference type="Proteomes" id="UP000567922"/>
    </source>
</evidence>
<feature type="signal peptide" evidence="1">
    <location>
        <begin position="1"/>
        <end position="21"/>
    </location>
</feature>
<proteinExistence type="predicted"/>
<evidence type="ECO:0000313" key="2">
    <source>
        <dbReference type="EMBL" id="MBB3035736.1"/>
    </source>
</evidence>
<dbReference type="AlphaFoldDB" id="A0A839RHU4"/>
<dbReference type="RefSeq" id="WP_064440725.1">
    <property type="nucleotide sequence ID" value="NZ_BDDI01000009.1"/>
</dbReference>
<reference evidence="2 3" key="1">
    <citation type="submission" date="2020-08" db="EMBL/GenBank/DDBJ databases">
        <title>Sequencing the genomes of 1000 actinobacteria strains.</title>
        <authorList>
            <person name="Klenk H.-P."/>
        </authorList>
    </citation>
    <scope>NUCLEOTIDE SEQUENCE [LARGE SCALE GENOMIC DNA]</scope>
    <source>
        <strain evidence="2 3">DSM 45258</strain>
    </source>
</reference>
<evidence type="ECO:0000256" key="1">
    <source>
        <dbReference type="SAM" id="SignalP"/>
    </source>
</evidence>
<organism evidence="2 3">
    <name type="scientific">Hoyosella altamirensis</name>
    <dbReference type="NCBI Taxonomy" id="616997"/>
    <lineage>
        <taxon>Bacteria</taxon>
        <taxon>Bacillati</taxon>
        <taxon>Actinomycetota</taxon>
        <taxon>Actinomycetes</taxon>
        <taxon>Mycobacteriales</taxon>
        <taxon>Hoyosellaceae</taxon>
        <taxon>Hoyosella</taxon>
    </lineage>
</organism>
<dbReference type="EMBL" id="JACHWS010000001">
    <property type="protein sequence ID" value="MBB3035736.1"/>
    <property type="molecule type" value="Genomic_DNA"/>
</dbReference>
<keyword evidence="1" id="KW-0732">Signal</keyword>
<keyword evidence="3" id="KW-1185">Reference proteome</keyword>
<feature type="chain" id="PRO_5039569624" evidence="1">
    <location>
        <begin position="22"/>
        <end position="73"/>
    </location>
</feature>
<name>A0A839RHU4_9ACTN</name>
<sequence>MKRRATVLAASVLMAAGISLAAAPTASAHPGVGFHVYPTQAECLMGMHEHLMAGQWRLNCIGFLNTPYILFHY</sequence>
<dbReference type="OrthoDB" id="9844341at2"/>